<evidence type="ECO:0000313" key="3">
    <source>
        <dbReference type="EMBL" id="GAA2085194.1"/>
    </source>
</evidence>
<accession>A0ABP5HUD8</accession>
<feature type="compositionally biased region" description="Basic and acidic residues" evidence="1">
    <location>
        <begin position="45"/>
        <end position="55"/>
    </location>
</feature>
<sequence>MTPMFVAPDEPPNPALILPALATGLLYFLALGLLVLQLVLPSRTLDDTAHGDAPPRRRAWGRGEMPDGSSRQSVRVPSWPRLPIFASPRLMSRPTVSNVT</sequence>
<name>A0ABP5HUD8_9ACTN</name>
<protein>
    <submittedName>
        <fullName evidence="3">Uncharacterized protein</fullName>
    </submittedName>
</protein>
<keyword evidence="2" id="KW-1133">Transmembrane helix</keyword>
<proteinExistence type="predicted"/>
<keyword evidence="2" id="KW-0812">Transmembrane</keyword>
<organism evidence="3 4">
    <name type="scientific">Aeromicrobium halocynthiae</name>
    <dbReference type="NCBI Taxonomy" id="560557"/>
    <lineage>
        <taxon>Bacteria</taxon>
        <taxon>Bacillati</taxon>
        <taxon>Actinomycetota</taxon>
        <taxon>Actinomycetes</taxon>
        <taxon>Propionibacteriales</taxon>
        <taxon>Nocardioidaceae</taxon>
        <taxon>Aeromicrobium</taxon>
    </lineage>
</organism>
<comment type="caution">
    <text evidence="3">The sequence shown here is derived from an EMBL/GenBank/DDBJ whole genome shotgun (WGS) entry which is preliminary data.</text>
</comment>
<gene>
    <name evidence="3" type="ORF">GCM10009821_28350</name>
</gene>
<keyword evidence="2" id="KW-0472">Membrane</keyword>
<feature type="transmembrane region" description="Helical" evidence="2">
    <location>
        <begin position="20"/>
        <end position="40"/>
    </location>
</feature>
<evidence type="ECO:0000313" key="4">
    <source>
        <dbReference type="Proteomes" id="UP001501480"/>
    </source>
</evidence>
<dbReference type="EMBL" id="BAAAPY010000015">
    <property type="protein sequence ID" value="GAA2085194.1"/>
    <property type="molecule type" value="Genomic_DNA"/>
</dbReference>
<evidence type="ECO:0000256" key="1">
    <source>
        <dbReference type="SAM" id="MobiDB-lite"/>
    </source>
</evidence>
<reference evidence="4" key="1">
    <citation type="journal article" date="2019" name="Int. J. Syst. Evol. Microbiol.">
        <title>The Global Catalogue of Microorganisms (GCM) 10K type strain sequencing project: providing services to taxonomists for standard genome sequencing and annotation.</title>
        <authorList>
            <consortium name="The Broad Institute Genomics Platform"/>
            <consortium name="The Broad Institute Genome Sequencing Center for Infectious Disease"/>
            <person name="Wu L."/>
            <person name="Ma J."/>
        </authorList>
    </citation>
    <scope>NUCLEOTIDE SEQUENCE [LARGE SCALE GENOMIC DNA]</scope>
    <source>
        <strain evidence="4">JCM 15749</strain>
    </source>
</reference>
<dbReference type="Proteomes" id="UP001501480">
    <property type="component" value="Unassembled WGS sequence"/>
</dbReference>
<keyword evidence="4" id="KW-1185">Reference proteome</keyword>
<evidence type="ECO:0000256" key="2">
    <source>
        <dbReference type="SAM" id="Phobius"/>
    </source>
</evidence>
<feature type="region of interest" description="Disordered" evidence="1">
    <location>
        <begin position="45"/>
        <end position="75"/>
    </location>
</feature>